<feature type="domain" description="AAA+ ATPase" evidence="8">
    <location>
        <begin position="49"/>
        <end position="326"/>
    </location>
</feature>
<dbReference type="InterPro" id="IPR003959">
    <property type="entry name" value="ATPase_AAA_core"/>
</dbReference>
<comment type="similarity">
    <text evidence="2 7">Belongs to the ClpX chaperone family. HslU subfamily.</text>
</comment>
<dbReference type="InterPro" id="IPR050052">
    <property type="entry name" value="ATP-dep_Clp_protease_ClpX"/>
</dbReference>
<keyword evidence="6 7" id="KW-0143">Chaperone</keyword>
<accession>A0A2J7TF88</accession>
<dbReference type="SMART" id="SM00382">
    <property type="entry name" value="AAA"/>
    <property type="match status" value="1"/>
</dbReference>
<evidence type="ECO:0000256" key="3">
    <source>
        <dbReference type="ARBA" id="ARBA00022490"/>
    </source>
</evidence>
<dbReference type="AlphaFoldDB" id="A0A2J7TF88"/>
<dbReference type="NCBIfam" id="TIGR00390">
    <property type="entry name" value="hslU"/>
    <property type="match status" value="1"/>
</dbReference>
<evidence type="ECO:0000259" key="8">
    <source>
        <dbReference type="SMART" id="SM00382"/>
    </source>
</evidence>
<evidence type="ECO:0000256" key="2">
    <source>
        <dbReference type="ARBA" id="ARBA00009771"/>
    </source>
</evidence>
<dbReference type="GO" id="GO:0016887">
    <property type="term" value="F:ATP hydrolysis activity"/>
    <property type="evidence" value="ECO:0007669"/>
    <property type="project" value="InterPro"/>
</dbReference>
<keyword evidence="3 7" id="KW-0963">Cytoplasm</keyword>
<evidence type="ECO:0000256" key="4">
    <source>
        <dbReference type="ARBA" id="ARBA00022741"/>
    </source>
</evidence>
<dbReference type="Gene3D" id="3.40.50.300">
    <property type="entry name" value="P-loop containing nucleotide triphosphate hydrolases"/>
    <property type="match status" value="2"/>
</dbReference>
<dbReference type="GO" id="GO:0036402">
    <property type="term" value="F:proteasome-activating activity"/>
    <property type="evidence" value="ECO:0007669"/>
    <property type="project" value="UniProtKB-UniRule"/>
</dbReference>
<comment type="caution">
    <text evidence="10">The sequence shown here is derived from an EMBL/GenBank/DDBJ whole genome shotgun (WGS) entry which is preliminary data.</text>
</comment>
<evidence type="ECO:0000313" key="10">
    <source>
        <dbReference type="EMBL" id="PNG25434.1"/>
    </source>
</evidence>
<dbReference type="Pfam" id="PF00004">
    <property type="entry name" value="AAA"/>
    <property type="match status" value="1"/>
</dbReference>
<dbReference type="SUPFAM" id="SSF52540">
    <property type="entry name" value="P-loop containing nucleoside triphosphate hydrolases"/>
    <property type="match status" value="1"/>
</dbReference>
<dbReference type="OrthoDB" id="9804062at2"/>
<reference evidence="10 11" key="1">
    <citation type="submission" date="2017-10" db="EMBL/GenBank/DDBJ databases">
        <title>Genome announcement of Methylocella silvestris TVC from permafrost.</title>
        <authorList>
            <person name="Wang J."/>
            <person name="Geng K."/>
            <person name="Ul-Haque F."/>
            <person name="Crombie A.T."/>
            <person name="Street L.E."/>
            <person name="Wookey P.A."/>
            <person name="Murrell J.C."/>
            <person name="Pratscher J."/>
        </authorList>
    </citation>
    <scope>NUCLEOTIDE SEQUENCE [LARGE SCALE GENOMIC DNA]</scope>
    <source>
        <strain evidence="10 11">TVC</strain>
    </source>
</reference>
<dbReference type="PANTHER" id="PTHR48102">
    <property type="entry name" value="ATP-DEPENDENT CLP PROTEASE ATP-BINDING SUBUNIT CLPX-LIKE, MITOCHONDRIAL-RELATED"/>
    <property type="match status" value="1"/>
</dbReference>
<feature type="binding site" evidence="7">
    <location>
        <position position="18"/>
    </location>
    <ligand>
        <name>ATP</name>
        <dbReference type="ChEBI" id="CHEBI:30616"/>
    </ligand>
</feature>
<feature type="binding site" evidence="7">
    <location>
        <position position="315"/>
    </location>
    <ligand>
        <name>ATP</name>
        <dbReference type="ChEBI" id="CHEBI:30616"/>
    </ligand>
</feature>
<dbReference type="GO" id="GO:0005524">
    <property type="term" value="F:ATP binding"/>
    <property type="evidence" value="ECO:0007669"/>
    <property type="project" value="UniProtKB-UniRule"/>
</dbReference>
<dbReference type="PANTHER" id="PTHR48102:SF3">
    <property type="entry name" value="ATP-DEPENDENT PROTEASE ATPASE SUBUNIT HSLU"/>
    <property type="match status" value="1"/>
</dbReference>
<dbReference type="FunFam" id="3.40.50.300:FF:000213">
    <property type="entry name" value="ATP-dependent protease ATPase subunit HslU"/>
    <property type="match status" value="1"/>
</dbReference>
<dbReference type="InterPro" id="IPR027417">
    <property type="entry name" value="P-loop_NTPase"/>
</dbReference>
<protein>
    <recommendedName>
        <fullName evidence="7">ATP-dependent protease ATPase subunit HslU</fullName>
    </recommendedName>
    <alternativeName>
        <fullName evidence="7">Unfoldase HslU</fullName>
    </alternativeName>
</protein>
<evidence type="ECO:0000256" key="7">
    <source>
        <dbReference type="HAMAP-Rule" id="MF_00249"/>
    </source>
</evidence>
<dbReference type="GO" id="GO:0009376">
    <property type="term" value="C:HslUV protease complex"/>
    <property type="evidence" value="ECO:0007669"/>
    <property type="project" value="UniProtKB-UniRule"/>
</dbReference>
<proteinExistence type="inferred from homology"/>
<dbReference type="InterPro" id="IPR003593">
    <property type="entry name" value="AAA+_ATPase"/>
</dbReference>
<dbReference type="EMBL" id="PDZR01000016">
    <property type="protein sequence ID" value="PNG25434.1"/>
    <property type="molecule type" value="Genomic_DNA"/>
</dbReference>
<organism evidence="10 11">
    <name type="scientific">Methylocella silvestris</name>
    <dbReference type="NCBI Taxonomy" id="199596"/>
    <lineage>
        <taxon>Bacteria</taxon>
        <taxon>Pseudomonadati</taxon>
        <taxon>Pseudomonadota</taxon>
        <taxon>Alphaproteobacteria</taxon>
        <taxon>Hyphomicrobiales</taxon>
        <taxon>Beijerinckiaceae</taxon>
        <taxon>Methylocella</taxon>
    </lineage>
</organism>
<dbReference type="Gene3D" id="1.10.8.60">
    <property type="match status" value="1"/>
</dbReference>
<evidence type="ECO:0000256" key="6">
    <source>
        <dbReference type="ARBA" id="ARBA00023186"/>
    </source>
</evidence>
<dbReference type="HAMAP" id="MF_00249">
    <property type="entry name" value="HslU"/>
    <property type="match status" value="1"/>
</dbReference>
<dbReference type="SMART" id="SM01086">
    <property type="entry name" value="ClpB_D2-small"/>
    <property type="match status" value="1"/>
</dbReference>
<evidence type="ECO:0000256" key="1">
    <source>
        <dbReference type="ARBA" id="ARBA00004496"/>
    </source>
</evidence>
<feature type="binding site" evidence="7">
    <location>
        <position position="249"/>
    </location>
    <ligand>
        <name>ATP</name>
        <dbReference type="ChEBI" id="CHEBI:30616"/>
    </ligand>
</feature>
<feature type="binding site" evidence="7">
    <location>
        <begin position="60"/>
        <end position="65"/>
    </location>
    <ligand>
        <name>ATP</name>
        <dbReference type="ChEBI" id="CHEBI:30616"/>
    </ligand>
</feature>
<dbReference type="GO" id="GO:0043335">
    <property type="term" value="P:protein unfolding"/>
    <property type="evidence" value="ECO:0007669"/>
    <property type="project" value="UniProtKB-UniRule"/>
</dbReference>
<dbReference type="FunFam" id="3.40.50.300:FF:000220">
    <property type="entry name" value="ATP-dependent protease ATPase subunit HslU"/>
    <property type="match status" value="1"/>
</dbReference>
<evidence type="ECO:0000259" key="9">
    <source>
        <dbReference type="SMART" id="SM01086"/>
    </source>
</evidence>
<name>A0A2J7TF88_METSI</name>
<dbReference type="Gene3D" id="1.10.8.10">
    <property type="entry name" value="DNA helicase RuvA subunit, C-terminal domain"/>
    <property type="match status" value="1"/>
</dbReference>
<dbReference type="GO" id="GO:0008233">
    <property type="term" value="F:peptidase activity"/>
    <property type="evidence" value="ECO:0007669"/>
    <property type="project" value="InterPro"/>
</dbReference>
<comment type="subunit">
    <text evidence="7">A double ring-shaped homohexamer of HslV is capped on each side by a ring-shaped HslU homohexamer. The assembly of the HslU/HslV complex is dependent on binding of ATP.</text>
</comment>
<sequence>MTDFSPREIVSELDRFIVGQHDAKRAVAIALRNRWRRLRLEGSMRDEVLPKNILMIGPTGCGKTEISRRLAKMAGAPFLKVEATKFTEVGYVGRDVEQIVRDLLETAISMIREDKRKLVRAKAELAAEDRILDALVGPGASPPTRDSFRKKLRAGELQDKEIEVEIAQGAGGAMPMFELPNMPGAQIGAMSLGDMFGKAFGKGGKPRRMSVKDAVEPLINEEGDKLMDQDVIVREAIVEVENKGIVFLDEIDKICVREGARGGADVSREGVQRDLLPLIEGANVPTKHGVVKTDHILFIASGAFHVSKPSDLLPELQGRLPIRVELAPLTEDDFRRILTDTEASLLKQYEALMRTEGVELSFTPDAVNALARIAAQVNSSVENIGARRLQTVMERVLDEISFAATDRFGEKIEIDAAYVEQHIGDLARNADLSRFIL</sequence>
<evidence type="ECO:0000256" key="5">
    <source>
        <dbReference type="ARBA" id="ARBA00022840"/>
    </source>
</evidence>
<keyword evidence="4 7" id="KW-0547">Nucleotide-binding</keyword>
<dbReference type="InterPro" id="IPR019489">
    <property type="entry name" value="Clp_ATPase_C"/>
</dbReference>
<dbReference type="NCBIfam" id="NF003544">
    <property type="entry name" value="PRK05201.1"/>
    <property type="match status" value="1"/>
</dbReference>
<evidence type="ECO:0000313" key="11">
    <source>
        <dbReference type="Proteomes" id="UP000236286"/>
    </source>
</evidence>
<comment type="function">
    <text evidence="7">ATPase subunit of a proteasome-like degradation complex; this subunit has chaperone activity. The binding of ATP and its subsequent hydrolysis by HslU are essential for unfolding of protein substrates subsequently hydrolyzed by HslV. HslU recognizes the N-terminal part of its protein substrates and unfolds these before they are guided to HslV for hydrolysis.</text>
</comment>
<feature type="binding site" evidence="7">
    <location>
        <position position="387"/>
    </location>
    <ligand>
        <name>ATP</name>
        <dbReference type="ChEBI" id="CHEBI:30616"/>
    </ligand>
</feature>
<dbReference type="Proteomes" id="UP000236286">
    <property type="component" value="Unassembled WGS sequence"/>
</dbReference>
<keyword evidence="5 7" id="KW-0067">ATP-binding</keyword>
<dbReference type="InterPro" id="IPR004491">
    <property type="entry name" value="HslU"/>
</dbReference>
<dbReference type="Pfam" id="PF07724">
    <property type="entry name" value="AAA_2"/>
    <property type="match status" value="1"/>
</dbReference>
<feature type="domain" description="Clp ATPase C-terminal" evidence="9">
    <location>
        <begin position="329"/>
        <end position="423"/>
    </location>
</feature>
<gene>
    <name evidence="7" type="primary">hslU</name>
    <name evidence="10" type="ORF">CR492_13895</name>
</gene>
<dbReference type="RefSeq" id="WP_102844362.1">
    <property type="nucleotide sequence ID" value="NZ_PDZR01000016.1"/>
</dbReference>
<comment type="subcellular location">
    <subcellularLocation>
        <location evidence="1 7">Cytoplasm</location>
    </subcellularLocation>
</comment>